<gene>
    <name evidence="3" type="ordered locus">Vdis_2108</name>
</gene>
<reference evidence="3 4" key="1">
    <citation type="journal article" date="2010" name="Stand. Genomic Sci.">
        <title>Complete genome sequence of Vulcanisaeta distributa type strain (IC-017).</title>
        <authorList>
            <person name="Mavromatis K."/>
            <person name="Sikorski J."/>
            <person name="Pabst E."/>
            <person name="Teshima H."/>
            <person name="Lapidus A."/>
            <person name="Lucas S."/>
            <person name="Nolan M."/>
            <person name="Glavina Del Rio T."/>
            <person name="Cheng J.F."/>
            <person name="Bruce D."/>
            <person name="Goodwin L."/>
            <person name="Pitluck S."/>
            <person name="Liolios K."/>
            <person name="Ivanova N."/>
            <person name="Mikhailova N."/>
            <person name="Pati A."/>
            <person name="Chen A."/>
            <person name="Palaniappan K."/>
            <person name="Land M."/>
            <person name="Hauser L."/>
            <person name="Chang Y.J."/>
            <person name="Jeffries C.D."/>
            <person name="Rohde M."/>
            <person name="Spring S."/>
            <person name="Goker M."/>
            <person name="Wirth R."/>
            <person name="Woyke T."/>
            <person name="Bristow J."/>
            <person name="Eisen J.A."/>
            <person name="Markowitz V."/>
            <person name="Hugenholtz P."/>
            <person name="Klenk H.P."/>
            <person name="Kyrpides N.C."/>
        </authorList>
    </citation>
    <scope>NUCLEOTIDE SEQUENCE [LARGE SCALE GENOMIC DNA]</scope>
    <source>
        <strain evidence="4">DSM 14429 / JCM 11212 / NBRC 100878 / IC-017</strain>
    </source>
</reference>
<dbReference type="InterPro" id="IPR044911">
    <property type="entry name" value="V-type_ATPase_csu/dsu_dom_3"/>
</dbReference>
<keyword evidence="4" id="KW-1185">Reference proteome</keyword>
<organism evidence="3 4">
    <name type="scientific">Vulcanisaeta distributa (strain DSM 14429 / JCM 11212 / NBRC 100878 / IC-017)</name>
    <dbReference type="NCBI Taxonomy" id="572478"/>
    <lineage>
        <taxon>Archaea</taxon>
        <taxon>Thermoproteota</taxon>
        <taxon>Thermoprotei</taxon>
        <taxon>Thermoproteales</taxon>
        <taxon>Thermoproteaceae</taxon>
        <taxon>Vulcanisaeta</taxon>
    </lineage>
</organism>
<dbReference type="eggNOG" id="arCOG02459">
    <property type="taxonomic scope" value="Archaea"/>
</dbReference>
<evidence type="ECO:0000256" key="1">
    <source>
        <dbReference type="ARBA" id="ARBA00022448"/>
    </source>
</evidence>
<proteinExistence type="predicted"/>
<dbReference type="OrthoDB" id="4272at2157"/>
<keyword evidence="2" id="KW-0406">Ion transport</keyword>
<keyword evidence="1" id="KW-0813">Transport</keyword>
<dbReference type="InterPro" id="IPR036079">
    <property type="entry name" value="ATPase_csu/dsu_sf"/>
</dbReference>
<dbReference type="EMBL" id="CP002100">
    <property type="protein sequence ID" value="ADN51477.1"/>
    <property type="molecule type" value="Genomic_DNA"/>
</dbReference>
<dbReference type="STRING" id="572478.Vdis_2108"/>
<accession>E1QPI9</accession>
<dbReference type="PANTHER" id="PTHR38682">
    <property type="entry name" value="V-TYPE ATP SYNTHASE SUBUNIT C"/>
    <property type="match status" value="1"/>
</dbReference>
<dbReference type="PANTHER" id="PTHR38682:SF1">
    <property type="entry name" value="V-TYPE ATP SYNTHASE SUBUNIT C"/>
    <property type="match status" value="1"/>
</dbReference>
<dbReference type="InterPro" id="IPR050873">
    <property type="entry name" value="V-ATPase_V0D/AC39_subunit"/>
</dbReference>
<dbReference type="GO" id="GO:0046961">
    <property type="term" value="F:proton-transporting ATPase activity, rotational mechanism"/>
    <property type="evidence" value="ECO:0007669"/>
    <property type="project" value="InterPro"/>
</dbReference>
<dbReference type="RefSeq" id="WP_013337202.1">
    <property type="nucleotide sequence ID" value="NC_014537.1"/>
</dbReference>
<evidence type="ECO:0000313" key="4">
    <source>
        <dbReference type="Proteomes" id="UP000006681"/>
    </source>
</evidence>
<dbReference type="HOGENOM" id="CLU_810426_0_0_2"/>
<dbReference type="SUPFAM" id="SSF103486">
    <property type="entry name" value="V-type ATP synthase subunit C"/>
    <property type="match status" value="1"/>
</dbReference>
<evidence type="ECO:0000313" key="3">
    <source>
        <dbReference type="EMBL" id="ADN51477.1"/>
    </source>
</evidence>
<dbReference type="Gene3D" id="1.10.132.50">
    <property type="entry name" value="ATP synthase (C/AC39) subunit, domain 3"/>
    <property type="match status" value="1"/>
</dbReference>
<dbReference type="Proteomes" id="UP000006681">
    <property type="component" value="Chromosome"/>
</dbReference>
<dbReference type="KEGG" id="vdi:Vdis_2108"/>
<dbReference type="GeneID" id="9753060"/>
<dbReference type="AlphaFoldDB" id="E1QPI9"/>
<dbReference type="InterPro" id="IPR002843">
    <property type="entry name" value="ATPase_V0-cplx_csu/dsu"/>
</dbReference>
<evidence type="ECO:0000256" key="2">
    <source>
        <dbReference type="ARBA" id="ARBA00023065"/>
    </source>
</evidence>
<reference evidence="4" key="2">
    <citation type="journal article" date="2010" name="Stand. Genomic Sci.">
        <title>Complete genome sequence of Vulcanisaeta distributa type strain (IC-017T).</title>
        <authorList>
            <person name="Mavromatis K."/>
            <person name="Sikorski J."/>
            <person name="Pabst E."/>
            <person name="Teshima H."/>
            <person name="Lapidus A."/>
            <person name="Lucas S."/>
            <person name="Nolan M."/>
            <person name="Glavina Del Rio T."/>
            <person name="Cheng J."/>
            <person name="Bruce D."/>
            <person name="Goodwin L."/>
            <person name="Pitluck S."/>
            <person name="Liolios K."/>
            <person name="Ivanova N."/>
            <person name="Mikhailova N."/>
            <person name="Pati A."/>
            <person name="Chen A."/>
            <person name="Palaniappan K."/>
            <person name="Land M."/>
            <person name="Hauser L."/>
            <person name="Chang Y."/>
            <person name="Jeffries C."/>
            <person name="Rohde M."/>
            <person name="Spring S."/>
            <person name="Goker M."/>
            <person name="Wirth R."/>
            <person name="Woyke T."/>
            <person name="Bristow J."/>
            <person name="Eisen J."/>
            <person name="Markowitz V."/>
            <person name="Hugenholtz P."/>
            <person name="Klenk H."/>
            <person name="Kyrpides N."/>
        </authorList>
    </citation>
    <scope>NUCLEOTIDE SEQUENCE [LARGE SCALE GENOMIC DNA]</scope>
    <source>
        <strain evidence="4">DSM 14429 / JCM 11212 / NBRC 100878 / IC-017</strain>
    </source>
</reference>
<sequence length="356" mass="39659">MSSNYVIKLTALGPRVRGLRARYLSKDRLNALILAQTLEDAVNVLKGTEYGDILERLGKIVDEAQVTNEVRSHVIKSISSLASSVPSPASTVLKSYLMRFELENVKVIAKSLMRGLEGGGSMEGLINVTVEEELGRRHVLAAIMSVRDVEDLRNKLIEIRHPAGPALDSFLRINKQYTQYSVMLLDTFIDKAFIEYLMRLARIDYSVNKFIKELVEFYNLNVVLRGKLWGISQELISELAIRSGAVFGTAVKIYGESPTRILEEVASVFPSVDQLIKVAGSSDLRLLVQYLGSFSYRFAKDLENSMISLFTEFSPGAALAAVHFKFVESELIITLLNAFLEGIPRDFVAKLYGPAI</sequence>
<name>E1QPI9_VULDI</name>
<dbReference type="Pfam" id="PF01992">
    <property type="entry name" value="vATP-synt_AC39"/>
    <property type="match status" value="1"/>
</dbReference>
<protein>
    <submittedName>
        <fullName evidence="3">H+transporting two-sector ATPase C (AC39) subunit</fullName>
    </submittedName>
</protein>